<gene>
    <name evidence="7" type="primary">Slc35g1-002</name>
</gene>
<feature type="transmembrane region" description="Helical" evidence="5">
    <location>
        <begin position="198"/>
        <end position="218"/>
    </location>
</feature>
<feature type="transmembrane region" description="Helical" evidence="5">
    <location>
        <begin position="290"/>
        <end position="308"/>
    </location>
</feature>
<dbReference type="InterPro" id="IPR000620">
    <property type="entry name" value="EamA_dom"/>
</dbReference>
<protein>
    <submittedName>
        <fullName evidence="7">Solute carrier family 35 member G1</fullName>
    </submittedName>
</protein>
<dbReference type="PANTHER" id="PTHR22911">
    <property type="entry name" value="ACYL-MALONYL CONDENSING ENZYME-RELATED"/>
    <property type="match status" value="1"/>
</dbReference>
<evidence type="ECO:0000256" key="3">
    <source>
        <dbReference type="ARBA" id="ARBA00022989"/>
    </source>
</evidence>
<dbReference type="PANTHER" id="PTHR22911:SF6">
    <property type="entry name" value="SOLUTE CARRIER FAMILY 35 MEMBER G1"/>
    <property type="match status" value="1"/>
</dbReference>
<evidence type="ECO:0000256" key="4">
    <source>
        <dbReference type="ARBA" id="ARBA00023136"/>
    </source>
</evidence>
<proteinExistence type="evidence at transcript level"/>
<evidence type="ECO:0000256" key="5">
    <source>
        <dbReference type="SAM" id="Phobius"/>
    </source>
</evidence>
<feature type="transmembrane region" description="Helical" evidence="5">
    <location>
        <begin position="42"/>
        <end position="64"/>
    </location>
</feature>
<feature type="domain" description="EamA" evidence="6">
    <location>
        <begin position="45"/>
        <end position="179"/>
    </location>
</feature>
<keyword evidence="3 5" id="KW-1133">Transmembrane helix</keyword>
<feature type="transmembrane region" description="Helical" evidence="5">
    <location>
        <begin position="260"/>
        <end position="283"/>
    </location>
</feature>
<dbReference type="GO" id="GO:0016020">
    <property type="term" value="C:membrane"/>
    <property type="evidence" value="ECO:0007669"/>
    <property type="project" value="UniProtKB-SubCell"/>
</dbReference>
<evidence type="ECO:0000313" key="7">
    <source>
        <dbReference type="EMBL" id="CAB3266249.1"/>
    </source>
</evidence>
<feature type="domain" description="EamA" evidence="6">
    <location>
        <begin position="199"/>
        <end position="331"/>
    </location>
</feature>
<organism evidence="7">
    <name type="scientific">Phallusia mammillata</name>
    <dbReference type="NCBI Taxonomy" id="59560"/>
    <lineage>
        <taxon>Eukaryota</taxon>
        <taxon>Metazoa</taxon>
        <taxon>Chordata</taxon>
        <taxon>Tunicata</taxon>
        <taxon>Ascidiacea</taxon>
        <taxon>Phlebobranchia</taxon>
        <taxon>Ascidiidae</taxon>
        <taxon>Phallusia</taxon>
    </lineage>
</organism>
<name>A0A6F9DSY8_9ASCI</name>
<dbReference type="AlphaFoldDB" id="A0A6F9DSY8"/>
<feature type="transmembrane region" description="Helical" evidence="5">
    <location>
        <begin position="230"/>
        <end position="248"/>
    </location>
</feature>
<evidence type="ECO:0000259" key="6">
    <source>
        <dbReference type="Pfam" id="PF00892"/>
    </source>
</evidence>
<feature type="transmembrane region" description="Helical" evidence="5">
    <location>
        <begin position="116"/>
        <end position="135"/>
    </location>
</feature>
<feature type="transmembrane region" description="Helical" evidence="5">
    <location>
        <begin position="314"/>
        <end position="336"/>
    </location>
</feature>
<accession>A0A6F9DSY8</accession>
<dbReference type="Pfam" id="PF00892">
    <property type="entry name" value="EamA"/>
    <property type="match status" value="2"/>
</dbReference>
<reference evidence="7" key="1">
    <citation type="submission" date="2020-04" db="EMBL/GenBank/DDBJ databases">
        <authorList>
            <person name="Neveu A P."/>
        </authorList>
    </citation>
    <scope>NUCLEOTIDE SEQUENCE</scope>
    <source>
        <tissue evidence="7">Whole embryo</tissue>
    </source>
</reference>
<evidence type="ECO:0000256" key="2">
    <source>
        <dbReference type="ARBA" id="ARBA00022692"/>
    </source>
</evidence>
<sequence length="354" mass="37904">MSAVKQENEIILESSSLSNLNLSAKPSSVSAKPSSVSAKPPFLGFGILCCIISGLLFSFNALLVKMIFSITPIQMFASRCFVQFCILLPVVTYGRYTNNVDITGPPGMFKLLVTRGIVGSTGALLLYLAVANLSLGDAITISFSNVVITALIAFICLGESFTLVDGLLCVLTLGGVTLIAQPSFIFGDIGSELDTKKIIGILCGVGCAIFSAFTFVIVRKLGKDTPAVLNILYYSFAGSLVNTCVVGVTDTFQLPCYSELLYVFLLGVLGVSAQIFLTIGLQYERAGTFAVLRSLQIVVVFVLQVIFLNDIPTLLSVAGSGLIFLTIVIVAIRKLYNHKRQQKSLSNLSEDKSQ</sequence>
<dbReference type="EMBL" id="LR790387">
    <property type="protein sequence ID" value="CAB3266249.1"/>
    <property type="molecule type" value="mRNA"/>
</dbReference>
<evidence type="ECO:0000256" key="1">
    <source>
        <dbReference type="ARBA" id="ARBA00004141"/>
    </source>
</evidence>
<dbReference type="InterPro" id="IPR037185">
    <property type="entry name" value="EmrE-like"/>
</dbReference>
<comment type="subcellular location">
    <subcellularLocation>
        <location evidence="1">Membrane</location>
        <topology evidence="1">Multi-pass membrane protein</topology>
    </subcellularLocation>
</comment>
<keyword evidence="2 5" id="KW-0812">Transmembrane</keyword>
<feature type="transmembrane region" description="Helical" evidence="5">
    <location>
        <begin position="76"/>
        <end position="96"/>
    </location>
</feature>
<keyword evidence="4 5" id="KW-0472">Membrane</keyword>
<dbReference type="SUPFAM" id="SSF103481">
    <property type="entry name" value="Multidrug resistance efflux transporter EmrE"/>
    <property type="match status" value="2"/>
</dbReference>
<feature type="transmembrane region" description="Helical" evidence="5">
    <location>
        <begin position="147"/>
        <end position="178"/>
    </location>
</feature>